<keyword evidence="8 12" id="KW-0812">Transmembrane</keyword>
<dbReference type="EMBL" id="CAAJGR010000034">
    <property type="protein sequence ID" value="VHO06581.1"/>
    <property type="molecule type" value="Genomic_DNA"/>
</dbReference>
<comment type="similarity">
    <text evidence="3 12">Belongs to the CcmD/CycX/HelD family.</text>
</comment>
<keyword evidence="6 12" id="KW-1003">Cell membrane</keyword>
<dbReference type="NCBIfam" id="TIGR03141">
    <property type="entry name" value="cytochro_ccmD"/>
    <property type="match status" value="1"/>
</dbReference>
<evidence type="ECO:0000256" key="2">
    <source>
        <dbReference type="ARBA" id="ARBA00004377"/>
    </source>
</evidence>
<dbReference type="Pfam" id="PF04995">
    <property type="entry name" value="CcmD"/>
    <property type="match status" value="1"/>
</dbReference>
<evidence type="ECO:0000256" key="10">
    <source>
        <dbReference type="ARBA" id="ARBA00022989"/>
    </source>
</evidence>
<dbReference type="AlphaFoldDB" id="A0A486XY70"/>
<evidence type="ECO:0000256" key="7">
    <source>
        <dbReference type="ARBA" id="ARBA00022519"/>
    </source>
</evidence>
<dbReference type="GO" id="GO:0017004">
    <property type="term" value="P:cytochrome complex assembly"/>
    <property type="evidence" value="ECO:0007669"/>
    <property type="project" value="UniProtKB-KW"/>
</dbReference>
<organism evidence="13">
    <name type="scientific">Rheinheimera sp. BAL341</name>
    <dbReference type="NCBI Taxonomy" id="1708203"/>
    <lineage>
        <taxon>Bacteria</taxon>
        <taxon>Pseudomonadati</taxon>
        <taxon>Pseudomonadota</taxon>
        <taxon>Gammaproteobacteria</taxon>
        <taxon>Chromatiales</taxon>
        <taxon>Chromatiaceae</taxon>
        <taxon>Rheinheimera</taxon>
    </lineage>
</organism>
<evidence type="ECO:0000256" key="6">
    <source>
        <dbReference type="ARBA" id="ARBA00022475"/>
    </source>
</evidence>
<dbReference type="GO" id="GO:0015886">
    <property type="term" value="P:heme transport"/>
    <property type="evidence" value="ECO:0007669"/>
    <property type="project" value="InterPro"/>
</dbReference>
<keyword evidence="11 12" id="KW-0472">Membrane</keyword>
<evidence type="ECO:0000256" key="4">
    <source>
        <dbReference type="ARBA" id="ARBA00016461"/>
    </source>
</evidence>
<comment type="function">
    <text evidence="1 12">Required for the export of heme to the periplasm for the biogenesis of c-type cytochromes.</text>
</comment>
<dbReference type="InterPro" id="IPR052075">
    <property type="entry name" value="Heme_exporter_D"/>
</dbReference>
<evidence type="ECO:0000256" key="8">
    <source>
        <dbReference type="ARBA" id="ARBA00022692"/>
    </source>
</evidence>
<dbReference type="InterPro" id="IPR007078">
    <property type="entry name" value="Haem_export_protD_CcmD"/>
</dbReference>
<comment type="subcellular location">
    <subcellularLocation>
        <location evidence="2 12">Cell inner membrane</location>
        <topology evidence="2 12">Single-pass membrane protein</topology>
    </subcellularLocation>
</comment>
<dbReference type="GO" id="GO:1903607">
    <property type="term" value="P:cytochrome c biosynthetic process"/>
    <property type="evidence" value="ECO:0007669"/>
    <property type="project" value="TreeGrafter"/>
</dbReference>
<proteinExistence type="inferred from homology"/>
<sequence>MHFQSWAEFWAMGGYGLFVWLSFGSTYLLLIALTWYSHWQQKQFAIQLAARLAREQRVKQYQEQVD</sequence>
<evidence type="ECO:0000313" key="13">
    <source>
        <dbReference type="EMBL" id="VHO06581.1"/>
    </source>
</evidence>
<evidence type="ECO:0000256" key="11">
    <source>
        <dbReference type="ARBA" id="ARBA00023136"/>
    </source>
</evidence>
<evidence type="ECO:0000256" key="5">
    <source>
        <dbReference type="ARBA" id="ARBA00022448"/>
    </source>
</evidence>
<keyword evidence="5 12" id="KW-0813">Transport</keyword>
<protein>
    <recommendedName>
        <fullName evidence="4 12">Heme exporter protein D</fullName>
    </recommendedName>
</protein>
<evidence type="ECO:0000256" key="1">
    <source>
        <dbReference type="ARBA" id="ARBA00002442"/>
    </source>
</evidence>
<keyword evidence="7 12" id="KW-0997">Cell inner membrane</keyword>
<feature type="transmembrane region" description="Helical" evidence="12">
    <location>
        <begin position="12"/>
        <end position="36"/>
    </location>
</feature>
<keyword evidence="10 12" id="KW-1133">Transmembrane helix</keyword>
<keyword evidence="9 12" id="KW-0201">Cytochrome c-type biogenesis</keyword>
<evidence type="ECO:0000256" key="12">
    <source>
        <dbReference type="RuleBase" id="RU363101"/>
    </source>
</evidence>
<name>A0A486XY70_9GAMM</name>
<evidence type="ECO:0000256" key="3">
    <source>
        <dbReference type="ARBA" id="ARBA00008741"/>
    </source>
</evidence>
<dbReference type="PANTHER" id="PTHR37531">
    <property type="entry name" value="HEME EXPORTER PROTEIN D"/>
    <property type="match status" value="1"/>
</dbReference>
<reference evidence="13" key="1">
    <citation type="submission" date="2019-04" db="EMBL/GenBank/DDBJ databases">
        <authorList>
            <person name="Brambilla D."/>
        </authorList>
    </citation>
    <scope>NUCLEOTIDE SEQUENCE</scope>
    <source>
        <strain evidence="13">BAL1</strain>
    </source>
</reference>
<accession>A0A486XY70</accession>
<dbReference type="GO" id="GO:0005886">
    <property type="term" value="C:plasma membrane"/>
    <property type="evidence" value="ECO:0007669"/>
    <property type="project" value="UniProtKB-SubCell"/>
</dbReference>
<gene>
    <name evidence="13" type="ORF">BAL341_3595</name>
</gene>
<dbReference type="PANTHER" id="PTHR37531:SF1">
    <property type="entry name" value="HEME EXPORTER PROTEIN D"/>
    <property type="match status" value="1"/>
</dbReference>
<evidence type="ECO:0000256" key="9">
    <source>
        <dbReference type="ARBA" id="ARBA00022748"/>
    </source>
</evidence>